<dbReference type="OrthoDB" id="5297106at2"/>
<evidence type="ECO:0000313" key="1">
    <source>
        <dbReference type="EMBL" id="RFO95496.1"/>
    </source>
</evidence>
<dbReference type="InterPro" id="IPR035069">
    <property type="entry name" value="TTHA1013/TTHA0281-like"/>
</dbReference>
<comment type="caution">
    <text evidence="1">The sequence shown here is derived from an EMBL/GenBank/DDBJ whole genome shotgun (WGS) entry which is preliminary data.</text>
</comment>
<organism evidence="1 2">
    <name type="scientific">Rhodoferax lacus</name>
    <dbReference type="NCBI Taxonomy" id="2184758"/>
    <lineage>
        <taxon>Bacteria</taxon>
        <taxon>Pseudomonadati</taxon>
        <taxon>Pseudomonadota</taxon>
        <taxon>Betaproteobacteria</taxon>
        <taxon>Burkholderiales</taxon>
        <taxon>Comamonadaceae</taxon>
        <taxon>Rhodoferax</taxon>
    </lineage>
</organism>
<gene>
    <name evidence="1" type="ORF">DIC66_17870</name>
</gene>
<dbReference type="InterPro" id="IPR010985">
    <property type="entry name" value="Ribbon_hlx_hlx"/>
</dbReference>
<name>A0A3E1R807_9BURK</name>
<protein>
    <submittedName>
        <fullName evidence="1">Toxin-antitoxin system HicB family antitoxin</fullName>
    </submittedName>
</protein>
<sequence length="112" mass="12029">MSSMNYKGYTARIEFDEGDGIFWGKVLGLPATTSISFEGDTVAKLTRDFHNAVDFYITDCAQSGKEPLKPASGKLMLRVGPEVHSAALIAAQAHGVSLNQWAAKVLQEAALV</sequence>
<dbReference type="Proteomes" id="UP000260665">
    <property type="component" value="Unassembled WGS sequence"/>
</dbReference>
<accession>A0A3E1R807</accession>
<dbReference type="RefSeq" id="WP_117179460.1">
    <property type="nucleotide sequence ID" value="NZ_QFZK01000015.1"/>
</dbReference>
<dbReference type="InterPro" id="IPR008651">
    <property type="entry name" value="Uncharacterised_HicB"/>
</dbReference>
<evidence type="ECO:0000313" key="2">
    <source>
        <dbReference type="Proteomes" id="UP000260665"/>
    </source>
</evidence>
<dbReference type="SUPFAM" id="SSF47598">
    <property type="entry name" value="Ribbon-helix-helix"/>
    <property type="match status" value="1"/>
</dbReference>
<dbReference type="AlphaFoldDB" id="A0A3E1R807"/>
<reference evidence="1 2" key="1">
    <citation type="submission" date="2018-05" db="EMBL/GenBank/DDBJ databases">
        <title>Rhodoferax soyangensis sp.nov., isolated from an oligotrophic freshwater lake.</title>
        <authorList>
            <person name="Park M."/>
        </authorList>
    </citation>
    <scope>NUCLEOTIDE SEQUENCE [LARGE SCALE GENOMIC DNA]</scope>
    <source>
        <strain evidence="1 2">IMCC26218</strain>
    </source>
</reference>
<proteinExistence type="predicted"/>
<keyword evidence="2" id="KW-1185">Reference proteome</keyword>
<dbReference type="Pfam" id="PF05534">
    <property type="entry name" value="HicB"/>
    <property type="match status" value="1"/>
</dbReference>
<dbReference type="GO" id="GO:0006355">
    <property type="term" value="P:regulation of DNA-templated transcription"/>
    <property type="evidence" value="ECO:0007669"/>
    <property type="project" value="InterPro"/>
</dbReference>
<dbReference type="SUPFAM" id="SSF143100">
    <property type="entry name" value="TTHA1013/TTHA0281-like"/>
    <property type="match status" value="1"/>
</dbReference>
<dbReference type="EMBL" id="QFZK01000015">
    <property type="protein sequence ID" value="RFO95496.1"/>
    <property type="molecule type" value="Genomic_DNA"/>
</dbReference>